<feature type="transmembrane region" description="Helical" evidence="6">
    <location>
        <begin position="60"/>
        <end position="83"/>
    </location>
</feature>
<dbReference type="GO" id="GO:0005886">
    <property type="term" value="C:plasma membrane"/>
    <property type="evidence" value="ECO:0007669"/>
    <property type="project" value="UniProtKB-SubCell"/>
</dbReference>
<feature type="transmembrane region" description="Helical" evidence="6">
    <location>
        <begin position="316"/>
        <end position="342"/>
    </location>
</feature>
<keyword evidence="4 6" id="KW-1133">Transmembrane helix</keyword>
<feature type="transmembrane region" description="Helical" evidence="6">
    <location>
        <begin position="417"/>
        <end position="440"/>
    </location>
</feature>
<gene>
    <name evidence="8" type="ordered locus">MLP_13000</name>
</gene>
<feature type="transmembrane region" description="Helical" evidence="6">
    <location>
        <begin position="104"/>
        <end position="130"/>
    </location>
</feature>
<accession>F5XPK6</accession>
<evidence type="ECO:0000256" key="4">
    <source>
        <dbReference type="ARBA" id="ARBA00022989"/>
    </source>
</evidence>
<organism evidence="8 9">
    <name type="scientific">Microlunatus phosphovorus (strain ATCC 700054 / DSM 10555 / JCM 9379 / NBRC 101784 / NCIMB 13414 / VKM Ac-1990 / NM-1)</name>
    <dbReference type="NCBI Taxonomy" id="1032480"/>
    <lineage>
        <taxon>Bacteria</taxon>
        <taxon>Bacillati</taxon>
        <taxon>Actinomycetota</taxon>
        <taxon>Actinomycetes</taxon>
        <taxon>Propionibacteriales</taxon>
        <taxon>Propionibacteriaceae</taxon>
        <taxon>Microlunatus</taxon>
    </lineage>
</organism>
<name>F5XPK6_MICPN</name>
<evidence type="ECO:0000256" key="2">
    <source>
        <dbReference type="ARBA" id="ARBA00022475"/>
    </source>
</evidence>
<feature type="domain" description="ABC3 transporter permease C-terminal" evidence="7">
    <location>
        <begin position="62"/>
        <end position="187"/>
    </location>
</feature>
<dbReference type="InterPro" id="IPR003838">
    <property type="entry name" value="ABC3_permease_C"/>
</dbReference>
<evidence type="ECO:0000256" key="6">
    <source>
        <dbReference type="SAM" id="Phobius"/>
    </source>
</evidence>
<comment type="subcellular location">
    <subcellularLocation>
        <location evidence="1">Cell membrane</location>
        <topology evidence="1">Multi-pass membrane protein</topology>
    </subcellularLocation>
</comment>
<protein>
    <recommendedName>
        <fullName evidence="7">ABC3 transporter permease C-terminal domain-containing protein</fullName>
    </recommendedName>
</protein>
<evidence type="ECO:0000259" key="7">
    <source>
        <dbReference type="Pfam" id="PF02687"/>
    </source>
</evidence>
<sequence length="463" mass="48428">MMALTWQLIRAQSWRRLLLIAASSSAATIALLIMVSLLMLPEQPAEFLFAIVYDPSTRGGAVLALVLLLVPVLGLAYQVALLGSSTRARRLAVLQIAGATPRQLRSVGAALTAVPAAAGAVVGVLGFFVLRAVIGGLRLDSTTFADETVFPSLHLIPTSVTPAPWLIAAVVLVVTGTIGLMGWAVSRSADPAVAYSRVRRTPRRPPRPWGWVPITVGLGGLWLAVAVGTDSTATMLVLVGIGAIGLLMLAPWIAYRVGTAVARRATTTSTLLGSSRVVADPRTAGRAAAPIALVGLVVGGTSLIIAQLVVYRYFEAFYVVSILLVAVLLLTALIFTAFAIAVRSVETLTEHRRPIAALAAAGTPEAEIERSLITEASIVALPSVLVGVLLGCLPLLAMTLLPDFSEAEWEYGEGRSLLAAGLLSMPVAVIAGLALTRLAVTIATKLVRPWLRTATAAGNLRTE</sequence>
<keyword evidence="9" id="KW-1185">Reference proteome</keyword>
<evidence type="ECO:0000313" key="9">
    <source>
        <dbReference type="Proteomes" id="UP000007947"/>
    </source>
</evidence>
<feature type="transmembrane region" description="Helical" evidence="6">
    <location>
        <begin position="207"/>
        <end position="227"/>
    </location>
</feature>
<dbReference type="Pfam" id="PF02687">
    <property type="entry name" value="FtsX"/>
    <property type="match status" value="2"/>
</dbReference>
<feature type="transmembrane region" description="Helical" evidence="6">
    <location>
        <begin position="17"/>
        <end position="40"/>
    </location>
</feature>
<dbReference type="AlphaFoldDB" id="F5XPK6"/>
<reference evidence="8 9" key="1">
    <citation type="submission" date="2011-05" db="EMBL/GenBank/DDBJ databases">
        <title>Whole genome sequence of Microlunatus phosphovorus NM-1.</title>
        <authorList>
            <person name="Hosoyama A."/>
            <person name="Sasaki K."/>
            <person name="Harada T."/>
            <person name="Igarashi R."/>
            <person name="Kawakoshi A."/>
            <person name="Sasagawa M."/>
            <person name="Fukada J."/>
            <person name="Nakamura S."/>
            <person name="Katano Y."/>
            <person name="Hanada S."/>
            <person name="Kamagata Y."/>
            <person name="Nakamura N."/>
            <person name="Yamazaki S."/>
            <person name="Fujita N."/>
        </authorList>
    </citation>
    <scope>NUCLEOTIDE SEQUENCE [LARGE SCALE GENOMIC DNA]</scope>
    <source>
        <strain evidence="9">ATCC 700054 / DSM 10555 / JCM 9379 / NBRC 101784 / NCIMB 13414 / VKM Ac-1990 / NM-1</strain>
    </source>
</reference>
<evidence type="ECO:0000256" key="1">
    <source>
        <dbReference type="ARBA" id="ARBA00004651"/>
    </source>
</evidence>
<feature type="transmembrane region" description="Helical" evidence="6">
    <location>
        <begin position="378"/>
        <end position="397"/>
    </location>
</feature>
<evidence type="ECO:0000313" key="8">
    <source>
        <dbReference type="EMBL" id="BAK34314.1"/>
    </source>
</evidence>
<feature type="transmembrane region" description="Helical" evidence="6">
    <location>
        <begin position="291"/>
        <end position="310"/>
    </location>
</feature>
<feature type="domain" description="ABC3 transporter permease C-terminal" evidence="7">
    <location>
        <begin position="327"/>
        <end position="441"/>
    </location>
</feature>
<proteinExistence type="predicted"/>
<dbReference type="Proteomes" id="UP000007947">
    <property type="component" value="Chromosome"/>
</dbReference>
<keyword evidence="2" id="KW-1003">Cell membrane</keyword>
<keyword evidence="5 6" id="KW-0472">Membrane</keyword>
<dbReference type="eggNOG" id="COG0577">
    <property type="taxonomic scope" value="Bacteria"/>
</dbReference>
<keyword evidence="3 6" id="KW-0812">Transmembrane</keyword>
<evidence type="ECO:0000256" key="3">
    <source>
        <dbReference type="ARBA" id="ARBA00022692"/>
    </source>
</evidence>
<dbReference type="STRING" id="1032480.MLP_13000"/>
<dbReference type="HOGENOM" id="CLU_590276_0_0_11"/>
<evidence type="ECO:0000256" key="5">
    <source>
        <dbReference type="ARBA" id="ARBA00023136"/>
    </source>
</evidence>
<dbReference type="KEGG" id="mph:MLP_13000"/>
<feature type="transmembrane region" description="Helical" evidence="6">
    <location>
        <begin position="165"/>
        <end position="186"/>
    </location>
</feature>
<dbReference type="EMBL" id="AP012204">
    <property type="protein sequence ID" value="BAK34314.1"/>
    <property type="molecule type" value="Genomic_DNA"/>
</dbReference>
<feature type="transmembrane region" description="Helical" evidence="6">
    <location>
        <begin position="233"/>
        <end position="255"/>
    </location>
</feature>